<dbReference type="Proteomes" id="UP001254813">
    <property type="component" value="Unassembled WGS sequence"/>
</dbReference>
<gene>
    <name evidence="2" type="ORF">NDI79_18730</name>
</gene>
<evidence type="ECO:0000313" key="3">
    <source>
        <dbReference type="Proteomes" id="UP001254813"/>
    </source>
</evidence>
<evidence type="ECO:0008006" key="4">
    <source>
        <dbReference type="Google" id="ProtNLM"/>
    </source>
</evidence>
<name>A0ABU2G5Z4_9EURY</name>
<evidence type="ECO:0000256" key="1">
    <source>
        <dbReference type="SAM" id="MobiDB-lite"/>
    </source>
</evidence>
<accession>A0ABU2G5Z4</accession>
<dbReference type="PROSITE" id="PS51257">
    <property type="entry name" value="PROKAR_LIPOPROTEIN"/>
    <property type="match status" value="1"/>
</dbReference>
<dbReference type="RefSeq" id="WP_310930233.1">
    <property type="nucleotide sequence ID" value="NZ_JAMQOQ010000006.1"/>
</dbReference>
<feature type="compositionally biased region" description="Polar residues" evidence="1">
    <location>
        <begin position="225"/>
        <end position="242"/>
    </location>
</feature>
<reference evidence="2 3" key="1">
    <citation type="submission" date="2022-06" db="EMBL/GenBank/DDBJ databases">
        <title>Halogeometricum sp. a new haloarchaeum isolate from saline soil.</title>
        <authorList>
            <person name="Strakova D."/>
            <person name="Galisteo C."/>
            <person name="Sanchez-Porro C."/>
            <person name="Ventosa A."/>
        </authorList>
    </citation>
    <scope>NUCLEOTIDE SEQUENCE [LARGE SCALE GENOMIC DNA]</scope>
    <source>
        <strain evidence="3">S3BR25-2</strain>
    </source>
</reference>
<sequence length="242" mass="26074">MPSTRRRFLLGAAATLLSGLAGCNGESYGSSTAVERSNRSDPGPVPDHYVLRNAGNEPPAWFVDPDEETTTERGTVPDRMRETRGFVASETTADRLRFADVDGADAAREFVAATDFESETVYVETESVSECRTLSLCGVSWTGSSIHTDYGSTYRDADVACEADARDGVSTLIRIPEALDPDTVNSYGSGWSSRGCRLRRPPEEERTTEPPNFGPATADDGGSAGTTETLNRTANQTTEVDR</sequence>
<comment type="caution">
    <text evidence="2">The sequence shown here is derived from an EMBL/GenBank/DDBJ whole genome shotgun (WGS) entry which is preliminary data.</text>
</comment>
<feature type="region of interest" description="Disordered" evidence="1">
    <location>
        <begin position="186"/>
        <end position="242"/>
    </location>
</feature>
<proteinExistence type="predicted"/>
<dbReference type="InterPro" id="IPR006311">
    <property type="entry name" value="TAT_signal"/>
</dbReference>
<organism evidence="2 3">
    <name type="scientific">Halogeometricum luteum</name>
    <dbReference type="NCBI Taxonomy" id="2950537"/>
    <lineage>
        <taxon>Archaea</taxon>
        <taxon>Methanobacteriati</taxon>
        <taxon>Methanobacteriota</taxon>
        <taxon>Stenosarchaea group</taxon>
        <taxon>Halobacteria</taxon>
        <taxon>Halobacteriales</taxon>
        <taxon>Haloferacaceae</taxon>
        <taxon>Halogeometricum</taxon>
    </lineage>
</organism>
<dbReference type="EMBL" id="JAMQOQ010000006">
    <property type="protein sequence ID" value="MDS0296217.1"/>
    <property type="molecule type" value="Genomic_DNA"/>
</dbReference>
<protein>
    <recommendedName>
        <fullName evidence="4">Lipoprotein</fullName>
    </recommendedName>
</protein>
<dbReference type="PROSITE" id="PS51318">
    <property type="entry name" value="TAT"/>
    <property type="match status" value="1"/>
</dbReference>
<feature type="region of interest" description="Disordered" evidence="1">
    <location>
        <begin position="27"/>
        <end position="73"/>
    </location>
</feature>
<keyword evidence="3" id="KW-1185">Reference proteome</keyword>
<evidence type="ECO:0000313" key="2">
    <source>
        <dbReference type="EMBL" id="MDS0296217.1"/>
    </source>
</evidence>